<dbReference type="Pfam" id="PF13409">
    <property type="entry name" value="GST_N_2"/>
    <property type="match status" value="1"/>
</dbReference>
<dbReference type="PANTHER" id="PTHR32419:SF6">
    <property type="entry name" value="GLUTATHIONE S-TRANSFERASE OMEGA-LIKE 1-RELATED"/>
    <property type="match status" value="1"/>
</dbReference>
<dbReference type="CDD" id="cd03190">
    <property type="entry name" value="GST_C_Omega_like"/>
    <property type="match status" value="1"/>
</dbReference>
<dbReference type="SUPFAM" id="SSF47616">
    <property type="entry name" value="GST C-terminal domain-like"/>
    <property type="match status" value="1"/>
</dbReference>
<dbReference type="Gene3D" id="1.20.1050.10">
    <property type="match status" value="1"/>
</dbReference>
<dbReference type="GO" id="GO:0004364">
    <property type="term" value="F:glutathione transferase activity"/>
    <property type="evidence" value="ECO:0007669"/>
    <property type="project" value="InterPro"/>
</dbReference>
<accession>A0A2N6P1E7</accession>
<gene>
    <name evidence="3" type="primary">gto2</name>
    <name evidence="3" type="ORF">BM221_000763</name>
</gene>
<dbReference type="InterPro" id="IPR036282">
    <property type="entry name" value="Glutathione-S-Trfase_C_sf"/>
</dbReference>
<sequence length="407" mass="46620">MNIAQLSRPALSQHSILLPVANKRASVSAGAAPRSTRFRHYSAGSLRLLASSPSRTPSYTAAFFTQSIKMSNAAKITDWVARGDKSGEFKRQVSSFRDHISREAGAKYPPEKDRYHLFVSYACPWAHRTLIARKLKGLDKFITFSVVHWHLGNGGWRFVTKDEKEPGENVIPDPIPGHEAFTHLREVYYESQKDYSGRFTVPVLYDKKTKQIVNNESSEILRIFGSEFDDLLDEKHRGIDIYPEALRGDIEDAHKWQYDLINNGVYKSGFATTAEAYEHNVISVFEALDRVEKHLQGQKEGPYYFGKTLTEVDIRLYVTLIRFDPVYVQHFKCNIRDIRSGYPAIHAWMRNLYWKHPAFQDTTQFEHIKWHYTRSHTQINPLSITPVGPLPNILPLEEEVPAAAAAK</sequence>
<dbReference type="InterPro" id="IPR010987">
    <property type="entry name" value="Glutathione-S-Trfase_C-like"/>
</dbReference>
<dbReference type="Proteomes" id="UP000235728">
    <property type="component" value="Unassembled WGS sequence"/>
</dbReference>
<dbReference type="FunFam" id="3.40.30.10:FF:000162">
    <property type="entry name" value="Glutathione S-transferase Gst3"/>
    <property type="match status" value="1"/>
</dbReference>
<evidence type="ECO:0000313" key="4">
    <source>
        <dbReference type="Proteomes" id="UP000235728"/>
    </source>
</evidence>
<proteinExistence type="inferred from homology"/>
<protein>
    <submittedName>
        <fullName evidence="3">Glutathione S-transferase omega-like 2</fullName>
    </submittedName>
</protein>
<dbReference type="SFLD" id="SFLDG01206">
    <property type="entry name" value="Xi.1"/>
    <property type="match status" value="1"/>
</dbReference>
<dbReference type="GO" id="GO:0005737">
    <property type="term" value="C:cytoplasm"/>
    <property type="evidence" value="ECO:0007669"/>
    <property type="project" value="TreeGrafter"/>
</dbReference>
<dbReference type="InterPro" id="IPR004045">
    <property type="entry name" value="Glutathione_S-Trfase_N"/>
</dbReference>
<dbReference type="AlphaFoldDB" id="A0A2N6P1E7"/>
<dbReference type="PANTHER" id="PTHR32419">
    <property type="entry name" value="GLUTATHIONYL-HYDROQUINONE REDUCTASE"/>
    <property type="match status" value="1"/>
</dbReference>
<dbReference type="SFLD" id="SFLDS00019">
    <property type="entry name" value="Glutathione_Transferase_(cytos"/>
    <property type="match status" value="1"/>
</dbReference>
<comment type="caution">
    <text evidence="3">The sequence shown here is derived from an EMBL/GenBank/DDBJ whole genome shotgun (WGS) entry which is preliminary data.</text>
</comment>
<comment type="similarity">
    <text evidence="1">Belongs to the GST superfamily.</text>
</comment>
<name>A0A2N6P1E7_BEABA</name>
<dbReference type="SUPFAM" id="SSF52833">
    <property type="entry name" value="Thioredoxin-like"/>
    <property type="match status" value="1"/>
</dbReference>
<evidence type="ECO:0000259" key="2">
    <source>
        <dbReference type="PROSITE" id="PS50405"/>
    </source>
</evidence>
<dbReference type="InterPro" id="IPR040079">
    <property type="entry name" value="Glutathione_S-Trfase"/>
</dbReference>
<evidence type="ECO:0000313" key="3">
    <source>
        <dbReference type="EMBL" id="PMB73342.1"/>
    </source>
</evidence>
<feature type="domain" description="GST C-terminal" evidence="2">
    <location>
        <begin position="232"/>
        <end position="372"/>
    </location>
</feature>
<evidence type="ECO:0000256" key="1">
    <source>
        <dbReference type="ARBA" id="ARBA00007409"/>
    </source>
</evidence>
<dbReference type="InterPro" id="IPR047047">
    <property type="entry name" value="GST_Omega-like_C"/>
</dbReference>
<dbReference type="SFLD" id="SFLDG01148">
    <property type="entry name" value="Xi_(cytGST)"/>
    <property type="match status" value="1"/>
</dbReference>
<dbReference type="Pfam" id="PF13410">
    <property type="entry name" value="GST_C_2"/>
    <property type="match status" value="1"/>
</dbReference>
<dbReference type="InterPro" id="IPR036249">
    <property type="entry name" value="Thioredoxin-like_sf"/>
</dbReference>
<dbReference type="PROSITE" id="PS50405">
    <property type="entry name" value="GST_CTER"/>
    <property type="match status" value="1"/>
</dbReference>
<organism evidence="3 4">
    <name type="scientific">Beauveria bassiana</name>
    <name type="common">White muscardine disease fungus</name>
    <name type="synonym">Tritirachium shiotae</name>
    <dbReference type="NCBI Taxonomy" id="176275"/>
    <lineage>
        <taxon>Eukaryota</taxon>
        <taxon>Fungi</taxon>
        <taxon>Dikarya</taxon>
        <taxon>Ascomycota</taxon>
        <taxon>Pezizomycotina</taxon>
        <taxon>Sordariomycetes</taxon>
        <taxon>Hypocreomycetidae</taxon>
        <taxon>Hypocreales</taxon>
        <taxon>Cordycipitaceae</taxon>
        <taxon>Beauveria</taxon>
    </lineage>
</organism>
<dbReference type="EMBL" id="MRVG01000001">
    <property type="protein sequence ID" value="PMB73342.1"/>
    <property type="molecule type" value="Genomic_DNA"/>
</dbReference>
<dbReference type="InterPro" id="IPR016639">
    <property type="entry name" value="GST_Omega/GSH"/>
</dbReference>
<dbReference type="Gene3D" id="3.40.30.10">
    <property type="entry name" value="Glutaredoxin"/>
    <property type="match status" value="1"/>
</dbReference>
<reference evidence="3 4" key="1">
    <citation type="journal article" date="2016" name="Appl. Microbiol. Biotechnol.">
        <title>Characterization of T-DNA insertion mutants with decreased virulence in the entomopathogenic fungus Beauveria bassiana JEF-007.</title>
        <authorList>
            <person name="Kim S."/>
            <person name="Lee S.J."/>
            <person name="Nai Y.S."/>
            <person name="Yu J.S."/>
            <person name="Lee M.R."/>
            <person name="Yang Y.T."/>
            <person name="Kim J.S."/>
        </authorList>
    </citation>
    <scope>NUCLEOTIDE SEQUENCE [LARGE SCALE GENOMIC DNA]</scope>
    <source>
        <strain evidence="3 4">JEF-007</strain>
    </source>
</reference>
<dbReference type="OMA" id="PWANRAI"/>
<keyword evidence="3" id="KW-0808">Transferase</keyword>